<evidence type="ECO:0000256" key="4">
    <source>
        <dbReference type="ARBA" id="ARBA00010031"/>
    </source>
</evidence>
<evidence type="ECO:0000256" key="13">
    <source>
        <dbReference type="ARBA" id="ARBA00038359"/>
    </source>
</evidence>
<keyword evidence="8" id="KW-0732">Signal</keyword>
<keyword evidence="12" id="KW-0449">Lipoprotein</keyword>
<comment type="caution">
    <text evidence="17">The sequence shown here is derived from an EMBL/GenBank/DDBJ whole genome shotgun (WGS) entry which is preliminary data.</text>
</comment>
<evidence type="ECO:0000256" key="11">
    <source>
        <dbReference type="ARBA" id="ARBA00023157"/>
    </source>
</evidence>
<evidence type="ECO:0000256" key="7">
    <source>
        <dbReference type="ARBA" id="ARBA00022692"/>
    </source>
</evidence>
<organism evidence="17 18">
    <name type="scientific">Lachnellula suecica</name>
    <dbReference type="NCBI Taxonomy" id="602035"/>
    <lineage>
        <taxon>Eukaryota</taxon>
        <taxon>Fungi</taxon>
        <taxon>Dikarya</taxon>
        <taxon>Ascomycota</taxon>
        <taxon>Pezizomycotina</taxon>
        <taxon>Leotiomycetes</taxon>
        <taxon>Helotiales</taxon>
        <taxon>Lachnaceae</taxon>
        <taxon>Lachnellula</taxon>
    </lineage>
</organism>
<reference evidence="17 18" key="1">
    <citation type="submission" date="2018-05" db="EMBL/GenBank/DDBJ databases">
        <title>Genome sequencing and assembly of the regulated plant pathogen Lachnellula willkommii and related sister species for the development of diagnostic species identification markers.</title>
        <authorList>
            <person name="Giroux E."/>
            <person name="Bilodeau G."/>
        </authorList>
    </citation>
    <scope>NUCLEOTIDE SEQUENCE [LARGE SCALE GENOMIC DNA]</scope>
    <source>
        <strain evidence="17 18">CBS 268.59</strain>
    </source>
</reference>
<keyword evidence="11" id="KW-1015">Disulfide bond</keyword>
<keyword evidence="5" id="KW-0964">Secreted</keyword>
<keyword evidence="18" id="KW-1185">Reference proteome</keyword>
<evidence type="ECO:0000256" key="2">
    <source>
        <dbReference type="ARBA" id="ARBA00004589"/>
    </source>
</evidence>
<feature type="transmembrane region" description="Helical" evidence="14">
    <location>
        <begin position="239"/>
        <end position="262"/>
    </location>
</feature>
<keyword evidence="10 14" id="KW-0472">Membrane</keyword>
<protein>
    <submittedName>
        <fullName evidence="17">Satratoxin biosynthesis SC1 cluster protein</fullName>
    </submittedName>
</protein>
<name>A0A8T9CFC3_9HELO</name>
<dbReference type="PANTHER" id="PTHR33048">
    <property type="entry name" value="PTH11-LIKE INTEGRAL MEMBRANE PROTEIN (AFU_ORTHOLOGUE AFUA_5G11245)"/>
    <property type="match status" value="1"/>
</dbReference>
<evidence type="ECO:0000313" key="17">
    <source>
        <dbReference type="EMBL" id="TVY83257.1"/>
    </source>
</evidence>
<dbReference type="Pfam" id="PF05730">
    <property type="entry name" value="CFEM"/>
    <property type="match status" value="1"/>
</dbReference>
<dbReference type="InterPro" id="IPR052337">
    <property type="entry name" value="SAT4-like"/>
</dbReference>
<keyword evidence="7 14" id="KW-0812">Transmembrane</keyword>
<evidence type="ECO:0000256" key="10">
    <source>
        <dbReference type="ARBA" id="ARBA00023136"/>
    </source>
</evidence>
<evidence type="ECO:0000256" key="6">
    <source>
        <dbReference type="ARBA" id="ARBA00022622"/>
    </source>
</evidence>
<comment type="similarity">
    <text evidence="13">Belongs to the SAT4 family.</text>
</comment>
<dbReference type="OrthoDB" id="2496787at2759"/>
<gene>
    <name evidence="17" type="primary">SAT4_6</name>
    <name evidence="17" type="ORF">LSUE1_G003317</name>
</gene>
<dbReference type="GO" id="GO:0098552">
    <property type="term" value="C:side of membrane"/>
    <property type="evidence" value="ECO:0007669"/>
    <property type="project" value="UniProtKB-KW"/>
</dbReference>
<dbReference type="Proteomes" id="UP000469558">
    <property type="component" value="Unassembled WGS sequence"/>
</dbReference>
<dbReference type="Pfam" id="PF20684">
    <property type="entry name" value="Fung_rhodopsin"/>
    <property type="match status" value="1"/>
</dbReference>
<feature type="domain" description="Rhodopsin" evidence="16">
    <location>
        <begin position="96"/>
        <end position="335"/>
    </location>
</feature>
<feature type="domain" description="CFEM" evidence="15">
    <location>
        <begin position="16"/>
        <end position="68"/>
    </location>
</feature>
<evidence type="ECO:0000256" key="12">
    <source>
        <dbReference type="ARBA" id="ARBA00023288"/>
    </source>
</evidence>
<evidence type="ECO:0000256" key="3">
    <source>
        <dbReference type="ARBA" id="ARBA00004613"/>
    </source>
</evidence>
<comment type="similarity">
    <text evidence="4">Belongs to the RBT5 family.</text>
</comment>
<evidence type="ECO:0000256" key="5">
    <source>
        <dbReference type="ARBA" id="ARBA00022525"/>
    </source>
</evidence>
<dbReference type="AlphaFoldDB" id="A0A8T9CFC3"/>
<evidence type="ECO:0000259" key="16">
    <source>
        <dbReference type="Pfam" id="PF20684"/>
    </source>
</evidence>
<proteinExistence type="inferred from homology"/>
<feature type="transmembrane region" description="Helical" evidence="14">
    <location>
        <begin position="196"/>
        <end position="219"/>
    </location>
</feature>
<feature type="transmembrane region" description="Helical" evidence="14">
    <location>
        <begin position="77"/>
        <end position="99"/>
    </location>
</feature>
<evidence type="ECO:0000256" key="1">
    <source>
        <dbReference type="ARBA" id="ARBA00004141"/>
    </source>
</evidence>
<evidence type="ECO:0000259" key="15">
    <source>
        <dbReference type="Pfam" id="PF05730"/>
    </source>
</evidence>
<keyword evidence="6" id="KW-0325">Glycoprotein</keyword>
<feature type="transmembrane region" description="Helical" evidence="14">
    <location>
        <begin position="274"/>
        <end position="292"/>
    </location>
</feature>
<evidence type="ECO:0000256" key="9">
    <source>
        <dbReference type="ARBA" id="ARBA00022989"/>
    </source>
</evidence>
<feature type="transmembrane region" description="Helical" evidence="14">
    <location>
        <begin position="312"/>
        <end position="331"/>
    </location>
</feature>
<sequence>MKDELQIVNSEAQLICLVTAIEASSCAATNQTCICRDEALQVNATICIATSCTLKESLVIKNATETSCGVPVRSKTAMYNTISTTFGVLSGFVVLLRIASKFLTHAEWGWDDLAVGLTLATGIPTSVLVPHGLTSNGLGRDIWTVTPKEITEFLHVFYASEVLYFAQVALLKLALLFFFIRIFPARTLKRVIQGTIVFDLCFGIAFVFAALFQCNPVSFYWKNWDGEHTGTCVNSNVLAWSNAGISIALDAWMLAIPISQLAGLQLHWKKKLGVSLMFIVGTFITIISIVRLQSLVHFSNSQNPTWDNLAVGVWSSIEINVGIICVCLPNLRLLLLRMFPKVFGSTRNANNQYYTNGSVSNPNKMMNASQAKGDGIMYSRSYTVRHSSRPLEGDEAELIEMKGFDPPQVISRVSNSSAHSKIDNDE</sequence>
<feature type="transmembrane region" description="Helical" evidence="14">
    <location>
        <begin position="162"/>
        <end position="184"/>
    </location>
</feature>
<dbReference type="InterPro" id="IPR049326">
    <property type="entry name" value="Rhodopsin_dom_fungi"/>
</dbReference>
<dbReference type="InterPro" id="IPR008427">
    <property type="entry name" value="Extracellular_membr_CFEM_dom"/>
</dbReference>
<accession>A0A8T9CFC3</accession>
<comment type="subcellular location">
    <subcellularLocation>
        <location evidence="2">Membrane</location>
        <topology evidence="2">Lipid-anchor</topology>
        <topology evidence="2">GPI-anchor</topology>
    </subcellularLocation>
    <subcellularLocation>
        <location evidence="1">Membrane</location>
        <topology evidence="1">Multi-pass membrane protein</topology>
    </subcellularLocation>
    <subcellularLocation>
        <location evidence="3">Secreted</location>
    </subcellularLocation>
</comment>
<dbReference type="GO" id="GO:0005576">
    <property type="term" value="C:extracellular region"/>
    <property type="evidence" value="ECO:0007669"/>
    <property type="project" value="UniProtKB-SubCell"/>
</dbReference>
<dbReference type="EMBL" id="QGMK01000212">
    <property type="protein sequence ID" value="TVY83257.1"/>
    <property type="molecule type" value="Genomic_DNA"/>
</dbReference>
<dbReference type="PANTHER" id="PTHR33048:SF143">
    <property type="entry name" value="EXTRACELLULAR MEMBRANE PROTEIN CFEM DOMAIN-CONTAINING PROTEIN-RELATED"/>
    <property type="match status" value="1"/>
</dbReference>
<evidence type="ECO:0000256" key="8">
    <source>
        <dbReference type="ARBA" id="ARBA00022729"/>
    </source>
</evidence>
<keyword evidence="9 14" id="KW-1133">Transmembrane helix</keyword>
<evidence type="ECO:0000313" key="18">
    <source>
        <dbReference type="Proteomes" id="UP000469558"/>
    </source>
</evidence>
<evidence type="ECO:0000256" key="14">
    <source>
        <dbReference type="SAM" id="Phobius"/>
    </source>
</evidence>
<keyword evidence="6" id="KW-0336">GPI-anchor</keyword>